<keyword evidence="4 6" id="KW-1133">Transmembrane helix</keyword>
<comment type="subcellular location">
    <subcellularLocation>
        <location evidence="1">Membrane</location>
        <topology evidence="1">Multi-pass membrane protein</topology>
    </subcellularLocation>
</comment>
<dbReference type="EMBL" id="LFYR01001385">
    <property type="protein sequence ID" value="KMZ62293.1"/>
    <property type="molecule type" value="Genomic_DNA"/>
</dbReference>
<keyword evidence="8" id="KW-1185">Reference proteome</keyword>
<keyword evidence="5 6" id="KW-0472">Membrane</keyword>
<feature type="transmembrane region" description="Helical" evidence="6">
    <location>
        <begin position="50"/>
        <end position="72"/>
    </location>
</feature>
<keyword evidence="3 6" id="KW-0812">Transmembrane</keyword>
<feature type="transmembrane region" description="Helical" evidence="6">
    <location>
        <begin position="12"/>
        <end position="30"/>
    </location>
</feature>
<proteinExistence type="inferred from homology"/>
<dbReference type="GO" id="GO:0016020">
    <property type="term" value="C:membrane"/>
    <property type="evidence" value="ECO:0007669"/>
    <property type="project" value="UniProtKB-SubCell"/>
</dbReference>
<dbReference type="Pfam" id="PF04819">
    <property type="entry name" value="DUF716"/>
    <property type="match status" value="1"/>
</dbReference>
<feature type="transmembrane region" description="Helical" evidence="6">
    <location>
        <begin position="195"/>
        <end position="213"/>
    </location>
</feature>
<gene>
    <name evidence="7" type="ORF">ZOSMA_477G00070</name>
</gene>
<comment type="similarity">
    <text evidence="2">Belongs to the TMEM45 family.</text>
</comment>
<feature type="transmembrane region" description="Helical" evidence="6">
    <location>
        <begin position="162"/>
        <end position="183"/>
    </location>
</feature>
<evidence type="ECO:0008006" key="9">
    <source>
        <dbReference type="Google" id="ProtNLM"/>
    </source>
</evidence>
<dbReference type="InterPro" id="IPR006904">
    <property type="entry name" value="DUF716"/>
</dbReference>
<evidence type="ECO:0000256" key="6">
    <source>
        <dbReference type="SAM" id="Phobius"/>
    </source>
</evidence>
<organism evidence="7 8">
    <name type="scientific">Zostera marina</name>
    <name type="common">Eelgrass</name>
    <dbReference type="NCBI Taxonomy" id="29655"/>
    <lineage>
        <taxon>Eukaryota</taxon>
        <taxon>Viridiplantae</taxon>
        <taxon>Streptophyta</taxon>
        <taxon>Embryophyta</taxon>
        <taxon>Tracheophyta</taxon>
        <taxon>Spermatophyta</taxon>
        <taxon>Magnoliopsida</taxon>
        <taxon>Liliopsida</taxon>
        <taxon>Zosteraceae</taxon>
        <taxon>Zostera</taxon>
    </lineage>
</organism>
<evidence type="ECO:0000256" key="4">
    <source>
        <dbReference type="ARBA" id="ARBA00022989"/>
    </source>
</evidence>
<dbReference type="OMA" id="HWEDLMN"/>
<reference evidence="8" key="1">
    <citation type="journal article" date="2016" name="Nature">
        <title>The genome of the seagrass Zostera marina reveals angiosperm adaptation to the sea.</title>
        <authorList>
            <person name="Olsen J.L."/>
            <person name="Rouze P."/>
            <person name="Verhelst B."/>
            <person name="Lin Y.-C."/>
            <person name="Bayer T."/>
            <person name="Collen J."/>
            <person name="Dattolo E."/>
            <person name="De Paoli E."/>
            <person name="Dittami S."/>
            <person name="Maumus F."/>
            <person name="Michel G."/>
            <person name="Kersting A."/>
            <person name="Lauritano C."/>
            <person name="Lohaus R."/>
            <person name="Toepel M."/>
            <person name="Tonon T."/>
            <person name="Vanneste K."/>
            <person name="Amirebrahimi M."/>
            <person name="Brakel J."/>
            <person name="Bostroem C."/>
            <person name="Chovatia M."/>
            <person name="Grimwood J."/>
            <person name="Jenkins J.W."/>
            <person name="Jueterbock A."/>
            <person name="Mraz A."/>
            <person name="Stam W.T."/>
            <person name="Tice H."/>
            <person name="Bornberg-Bauer E."/>
            <person name="Green P.J."/>
            <person name="Pearson G.A."/>
            <person name="Procaccini G."/>
            <person name="Duarte C.M."/>
            <person name="Schmutz J."/>
            <person name="Reusch T.B.H."/>
            <person name="Van de Peer Y."/>
        </authorList>
    </citation>
    <scope>NUCLEOTIDE SEQUENCE [LARGE SCALE GENOMIC DNA]</scope>
    <source>
        <strain evidence="8">cv. Finnish</strain>
    </source>
</reference>
<name>A0A0K9NZZ0_ZOSMR</name>
<dbReference type="PANTHER" id="PTHR46285">
    <property type="entry name" value="PROTEINASE INHIBITOR I4, SERPIN (DUF716)-RELATED"/>
    <property type="match status" value="1"/>
</dbReference>
<sequence length="319" mass="36261">MGSMVGHIGPGLGFFAIGLWHLINHINFYFQNTTTYVSLPWFPSSFTRYLELYLIMAGSCGSIAMELFIGPANHQPFDPSDWSIPSYHLHNFEHASISLTFLLYAVFALLLDKYQFQATTAKSPNPKPNTSMALLLAAAAFSQQLLMFHLHSTDHMGVEGQYHWLLQLIIGVSLVTTILGIEYRRSFVVGFARSSSIMFQGVWLFVMGIMLWTPKFIPKGCFMNMEEGHLVVRCHEEEDLHRAKSLVNIEFSWYLAGFMVLVMAIYLFLSRKHSYASLELEYTPLQNPSDLESQRYKVGESQSFVVTGQETKGVVDLER</sequence>
<dbReference type="OrthoDB" id="551896at2759"/>
<evidence type="ECO:0000256" key="2">
    <source>
        <dbReference type="ARBA" id="ARBA00006948"/>
    </source>
</evidence>
<evidence type="ECO:0000313" key="8">
    <source>
        <dbReference type="Proteomes" id="UP000036987"/>
    </source>
</evidence>
<dbReference type="AlphaFoldDB" id="A0A0K9NZZ0"/>
<protein>
    <recommendedName>
        <fullName evidence="9">Plant viral-response family protein</fullName>
    </recommendedName>
</protein>
<feature type="transmembrane region" description="Helical" evidence="6">
    <location>
        <begin position="251"/>
        <end position="269"/>
    </location>
</feature>
<comment type="caution">
    <text evidence="7">The sequence shown here is derived from an EMBL/GenBank/DDBJ whole genome shotgun (WGS) entry which is preliminary data.</text>
</comment>
<dbReference type="Proteomes" id="UP000036987">
    <property type="component" value="Unassembled WGS sequence"/>
</dbReference>
<accession>A0A0K9NZZ0</accession>
<evidence type="ECO:0000313" key="7">
    <source>
        <dbReference type="EMBL" id="KMZ62293.1"/>
    </source>
</evidence>
<dbReference type="PANTHER" id="PTHR46285:SF3">
    <property type="entry name" value="PROTEINASE INHIBITOR I4, SERPIN (DUF716)"/>
    <property type="match status" value="1"/>
</dbReference>
<feature type="transmembrane region" description="Helical" evidence="6">
    <location>
        <begin position="92"/>
        <end position="111"/>
    </location>
</feature>
<evidence type="ECO:0000256" key="1">
    <source>
        <dbReference type="ARBA" id="ARBA00004141"/>
    </source>
</evidence>
<evidence type="ECO:0000256" key="3">
    <source>
        <dbReference type="ARBA" id="ARBA00022692"/>
    </source>
</evidence>
<evidence type="ECO:0000256" key="5">
    <source>
        <dbReference type="ARBA" id="ARBA00023136"/>
    </source>
</evidence>
<feature type="transmembrane region" description="Helical" evidence="6">
    <location>
        <begin position="132"/>
        <end position="150"/>
    </location>
</feature>